<dbReference type="PANTHER" id="PTHR24373:SF370">
    <property type="entry name" value="FISH-LIPS, ISOFORM E"/>
    <property type="match status" value="1"/>
</dbReference>
<evidence type="ECO:0000313" key="6">
    <source>
        <dbReference type="Proteomes" id="UP000215902"/>
    </source>
</evidence>
<dbReference type="GO" id="GO:0031012">
    <property type="term" value="C:extracellular matrix"/>
    <property type="evidence" value="ECO:0007669"/>
    <property type="project" value="TreeGrafter"/>
</dbReference>
<sequence length="576" mass="62283">NVLAFTEFDCVELVCPSFSPCLSYTKQVMLHLCSLTYFLLINLLITAASSTAIRKFSWTLQTNYVNSSLSGSCCYYSGSLVIRVGTAESETVPGSPVGSLADLSRVSVRINGLPDSDQLPAIVSLLKSARSAEQLEFTGPVRVLYLYQPLQSLPKLTHLKAACTTQQSDFELISELDNAKNKALIDVELHNCIWRNRSSVLLNNFASLVSAKYNGGRLDQLSVGEIKGLPNLRYLILLNCDLVSIEVGAFDDLQALLQLTVSGNPRLKVLPAGVLRNLINLSSLSLRSNGLQDVASAFNGLGLKLLERLDLAGNELSWLPAGTFQGLGRLRTLRLDGNPLLRLADKPCLALCSLTSLRTLKFDAKLGKEDAAGVVATICNRIALNSTGNVRLLMQAGVRPQPLKLNCPPGNGVLCRQKRLLQPLRADGVEKKQEESLQQQQAQSHPNMALLIIFGAICLAHLAVTIALACVCWRAVRGRRHQNRRHRQADQLTAPAACVKNLLTSDEIGSSGISEEAGGNGGCGLTTASTSSESAAAVLISFRSRASDARAGEKDYKIGDGIHPRQKICYEFNEDA</sequence>
<keyword evidence="1" id="KW-0433">Leucine-rich repeat</keyword>
<evidence type="ECO:0000256" key="4">
    <source>
        <dbReference type="SAM" id="Phobius"/>
    </source>
</evidence>
<comment type="caution">
    <text evidence="5">The sequence shown here is derived from an EMBL/GenBank/DDBJ whole genome shotgun (WGS) entry which is preliminary data.</text>
</comment>
<gene>
    <name evidence="5" type="ORF">BOX15_Mlig010305g1</name>
</gene>
<evidence type="ECO:0008006" key="7">
    <source>
        <dbReference type="Google" id="ProtNLM"/>
    </source>
</evidence>
<evidence type="ECO:0000313" key="5">
    <source>
        <dbReference type="EMBL" id="PAA90201.1"/>
    </source>
</evidence>
<name>A0A267GW05_9PLAT</name>
<evidence type="ECO:0000256" key="1">
    <source>
        <dbReference type="ARBA" id="ARBA00022614"/>
    </source>
</evidence>
<keyword evidence="4" id="KW-0812">Transmembrane</keyword>
<dbReference type="Pfam" id="PF13855">
    <property type="entry name" value="LRR_8"/>
    <property type="match status" value="1"/>
</dbReference>
<dbReference type="EMBL" id="NIVC01000124">
    <property type="protein sequence ID" value="PAA90201.1"/>
    <property type="molecule type" value="Genomic_DNA"/>
</dbReference>
<dbReference type="GO" id="GO:0005615">
    <property type="term" value="C:extracellular space"/>
    <property type="evidence" value="ECO:0007669"/>
    <property type="project" value="TreeGrafter"/>
</dbReference>
<feature type="transmembrane region" description="Helical" evidence="4">
    <location>
        <begin position="448"/>
        <end position="476"/>
    </location>
</feature>
<dbReference type="PANTHER" id="PTHR24373">
    <property type="entry name" value="SLIT RELATED LEUCINE-RICH REPEAT NEURONAL PROTEIN"/>
    <property type="match status" value="1"/>
</dbReference>
<keyword evidence="4" id="KW-1133">Transmembrane helix</keyword>
<dbReference type="InterPro" id="IPR001611">
    <property type="entry name" value="Leu-rich_rpt"/>
</dbReference>
<keyword evidence="4" id="KW-0472">Membrane</keyword>
<evidence type="ECO:0000256" key="2">
    <source>
        <dbReference type="ARBA" id="ARBA00022729"/>
    </source>
</evidence>
<dbReference type="SUPFAM" id="SSF52058">
    <property type="entry name" value="L domain-like"/>
    <property type="match status" value="1"/>
</dbReference>
<dbReference type="SMART" id="SM00369">
    <property type="entry name" value="LRR_TYP"/>
    <property type="match status" value="5"/>
</dbReference>
<organism evidence="5 6">
    <name type="scientific">Macrostomum lignano</name>
    <dbReference type="NCBI Taxonomy" id="282301"/>
    <lineage>
        <taxon>Eukaryota</taxon>
        <taxon>Metazoa</taxon>
        <taxon>Spiralia</taxon>
        <taxon>Lophotrochozoa</taxon>
        <taxon>Platyhelminthes</taxon>
        <taxon>Rhabditophora</taxon>
        <taxon>Macrostomorpha</taxon>
        <taxon>Macrostomida</taxon>
        <taxon>Macrostomidae</taxon>
        <taxon>Macrostomum</taxon>
    </lineage>
</organism>
<dbReference type="AlphaFoldDB" id="A0A267GW05"/>
<reference evidence="5 6" key="1">
    <citation type="submission" date="2017-06" db="EMBL/GenBank/DDBJ databases">
        <title>A platform for efficient transgenesis in Macrostomum lignano, a flatworm model organism for stem cell research.</title>
        <authorList>
            <person name="Berezikov E."/>
        </authorList>
    </citation>
    <scope>NUCLEOTIDE SEQUENCE [LARGE SCALE GENOMIC DNA]</scope>
    <source>
        <strain evidence="5">DV1</strain>
        <tissue evidence="5">Whole organism</tissue>
    </source>
</reference>
<keyword evidence="3" id="KW-0677">Repeat</keyword>
<feature type="non-terminal residue" evidence="5">
    <location>
        <position position="1"/>
    </location>
</feature>
<dbReference type="InterPro" id="IPR032675">
    <property type="entry name" value="LRR_dom_sf"/>
</dbReference>
<dbReference type="InterPro" id="IPR050328">
    <property type="entry name" value="Dev_Immune_Receptor"/>
</dbReference>
<keyword evidence="2" id="KW-0732">Signal</keyword>
<keyword evidence="6" id="KW-1185">Reference proteome</keyword>
<dbReference type="Proteomes" id="UP000215902">
    <property type="component" value="Unassembled WGS sequence"/>
</dbReference>
<dbReference type="InterPro" id="IPR003591">
    <property type="entry name" value="Leu-rich_rpt_typical-subtyp"/>
</dbReference>
<dbReference type="OrthoDB" id="1394818at2759"/>
<dbReference type="Gene3D" id="3.80.10.10">
    <property type="entry name" value="Ribonuclease Inhibitor"/>
    <property type="match status" value="1"/>
</dbReference>
<protein>
    <recommendedName>
        <fullName evidence="7">LRRCT domain-containing protein</fullName>
    </recommendedName>
</protein>
<evidence type="ECO:0000256" key="3">
    <source>
        <dbReference type="ARBA" id="ARBA00022737"/>
    </source>
</evidence>
<accession>A0A267GW05</accession>
<proteinExistence type="predicted"/>